<dbReference type="Proteomes" id="UP000196138">
    <property type="component" value="Chromosome"/>
</dbReference>
<dbReference type="SUPFAM" id="SSF56645">
    <property type="entry name" value="Acyl-CoA dehydrogenase NM domain-like"/>
    <property type="match status" value="1"/>
</dbReference>
<proteinExistence type="inferred from homology"/>
<dbReference type="AlphaFoldDB" id="A0A1Y0EL03"/>
<dbReference type="GO" id="GO:0050660">
    <property type="term" value="F:flavin adenine dinucleotide binding"/>
    <property type="evidence" value="ECO:0007669"/>
    <property type="project" value="InterPro"/>
</dbReference>
<evidence type="ECO:0000256" key="3">
    <source>
        <dbReference type="ARBA" id="ARBA00022630"/>
    </source>
</evidence>
<keyword evidence="3" id="KW-0285">Flavoprotein</keyword>
<dbReference type="Gene3D" id="2.40.110.10">
    <property type="entry name" value="Butyryl-CoA Dehydrogenase, subunit A, domain 2"/>
    <property type="match status" value="1"/>
</dbReference>
<evidence type="ECO:0000256" key="2">
    <source>
        <dbReference type="ARBA" id="ARBA00009347"/>
    </source>
</evidence>
<gene>
    <name evidence="8" type="ORF">CCO03_06165</name>
</gene>
<dbReference type="InterPro" id="IPR009075">
    <property type="entry name" value="AcylCo_DH/oxidase_C"/>
</dbReference>
<dbReference type="Pfam" id="PF00441">
    <property type="entry name" value="Acyl-CoA_dh_1"/>
    <property type="match status" value="1"/>
</dbReference>
<sequence>MDFDFSEDQQALRDAVRKWVDKAYDFESRRKAVTAGGFSRDTWNQLAELGLTGLAVPEAQGGMGLGPIDAMVVLEEAGRGMVLEPLVQAIISGVVLSSYAPEAVQGAWLPKVASGEALIVLAYQERKARYDLTKVDAKATQAGGAWTVTGQKGVVPAADQADAFIVPAVADGKVALFLVERSAQGVATTGYVTQDGSRAGDLTLNGATATLITADGAAALQHAVDVGIAGVSAQAVGAMDKFMALTADYLNQRKQFGVALSTFQGLRFRMAEMKMALELGRSMSYYGTLKLTQSADDRKTALARTKVQIGNSARFLGQNAVQLHGGIGITDEYVGSHYFKYLTQIEMNFGDSMYNLGVVSANMKDFVSVAE</sequence>
<dbReference type="InterPro" id="IPR009100">
    <property type="entry name" value="AcylCoA_DH/oxidase_NM_dom_sf"/>
</dbReference>
<dbReference type="RefSeq" id="WP_087278632.1">
    <property type="nucleotide sequence ID" value="NZ_CP021455.1"/>
</dbReference>
<evidence type="ECO:0000259" key="7">
    <source>
        <dbReference type="Pfam" id="PF02771"/>
    </source>
</evidence>
<name>A0A1Y0EL03_9BURK</name>
<evidence type="ECO:0000256" key="1">
    <source>
        <dbReference type="ARBA" id="ARBA00001974"/>
    </source>
</evidence>
<dbReference type="InterPro" id="IPR046373">
    <property type="entry name" value="Acyl-CoA_Oxase/DH_mid-dom_sf"/>
</dbReference>
<dbReference type="CDD" id="cd00567">
    <property type="entry name" value="ACAD"/>
    <property type="match status" value="1"/>
</dbReference>
<dbReference type="InterPro" id="IPR037069">
    <property type="entry name" value="AcylCoA_DH/ox_N_sf"/>
</dbReference>
<dbReference type="PANTHER" id="PTHR43884">
    <property type="entry name" value="ACYL-COA DEHYDROGENASE"/>
    <property type="match status" value="1"/>
</dbReference>
<dbReference type="Gene3D" id="1.10.540.10">
    <property type="entry name" value="Acyl-CoA dehydrogenase/oxidase, N-terminal domain"/>
    <property type="match status" value="1"/>
</dbReference>
<keyword evidence="5" id="KW-0560">Oxidoreductase</keyword>
<protein>
    <submittedName>
        <fullName evidence="8">Acyl-CoA dehydrogenase</fullName>
    </submittedName>
</protein>
<feature type="domain" description="Acyl-CoA dehydrogenase/oxidase C-terminal" evidence="6">
    <location>
        <begin position="215"/>
        <end position="339"/>
    </location>
</feature>
<keyword evidence="9" id="KW-1185">Reference proteome</keyword>
<comment type="cofactor">
    <cofactor evidence="1">
        <name>FAD</name>
        <dbReference type="ChEBI" id="CHEBI:57692"/>
    </cofactor>
</comment>
<dbReference type="InterPro" id="IPR036250">
    <property type="entry name" value="AcylCo_DH-like_C"/>
</dbReference>
<dbReference type="InterPro" id="IPR013786">
    <property type="entry name" value="AcylCoA_DH/ox_N"/>
</dbReference>
<evidence type="ECO:0000256" key="4">
    <source>
        <dbReference type="ARBA" id="ARBA00022827"/>
    </source>
</evidence>
<dbReference type="Pfam" id="PF02771">
    <property type="entry name" value="Acyl-CoA_dh_N"/>
    <property type="match status" value="1"/>
</dbReference>
<dbReference type="EMBL" id="CP021455">
    <property type="protein sequence ID" value="ARU04313.1"/>
    <property type="molecule type" value="Genomic_DNA"/>
</dbReference>
<organism evidence="8 9">
    <name type="scientific">Comamonas serinivorans</name>
    <dbReference type="NCBI Taxonomy" id="1082851"/>
    <lineage>
        <taxon>Bacteria</taxon>
        <taxon>Pseudomonadati</taxon>
        <taxon>Pseudomonadota</taxon>
        <taxon>Betaproteobacteria</taxon>
        <taxon>Burkholderiales</taxon>
        <taxon>Comamonadaceae</taxon>
        <taxon>Comamonas</taxon>
    </lineage>
</organism>
<comment type="similarity">
    <text evidence="2">Belongs to the acyl-CoA dehydrogenase family.</text>
</comment>
<dbReference type="OrthoDB" id="9770681at2"/>
<dbReference type="SUPFAM" id="SSF47203">
    <property type="entry name" value="Acyl-CoA dehydrogenase C-terminal domain-like"/>
    <property type="match status" value="1"/>
</dbReference>
<dbReference type="KEGG" id="cser:CCO03_06165"/>
<evidence type="ECO:0000313" key="8">
    <source>
        <dbReference type="EMBL" id="ARU04313.1"/>
    </source>
</evidence>
<evidence type="ECO:0000313" key="9">
    <source>
        <dbReference type="Proteomes" id="UP000196138"/>
    </source>
</evidence>
<evidence type="ECO:0000256" key="5">
    <source>
        <dbReference type="ARBA" id="ARBA00023002"/>
    </source>
</evidence>
<evidence type="ECO:0000259" key="6">
    <source>
        <dbReference type="Pfam" id="PF00441"/>
    </source>
</evidence>
<reference evidence="8 9" key="1">
    <citation type="submission" date="2017-05" db="EMBL/GenBank/DDBJ databases">
        <authorList>
            <person name="Song R."/>
            <person name="Chenine A.L."/>
            <person name="Ruprecht R.M."/>
        </authorList>
    </citation>
    <scope>NUCLEOTIDE SEQUENCE [LARGE SCALE GENOMIC DNA]</scope>
    <source>
        <strain evidence="8 9">DSM 26136</strain>
    </source>
</reference>
<accession>A0A1Y0EL03</accession>
<dbReference type="Gene3D" id="1.20.140.10">
    <property type="entry name" value="Butyryl-CoA Dehydrogenase, subunit A, domain 3"/>
    <property type="match status" value="1"/>
</dbReference>
<dbReference type="PANTHER" id="PTHR43884:SF20">
    <property type="entry name" value="ACYL-COA DEHYDROGENASE FADE28"/>
    <property type="match status" value="1"/>
</dbReference>
<dbReference type="GO" id="GO:0003995">
    <property type="term" value="F:acyl-CoA dehydrogenase activity"/>
    <property type="evidence" value="ECO:0007669"/>
    <property type="project" value="TreeGrafter"/>
</dbReference>
<keyword evidence="4" id="KW-0274">FAD</keyword>
<feature type="domain" description="Acyl-CoA dehydrogenase/oxidase N-terminal" evidence="7">
    <location>
        <begin position="6"/>
        <end position="116"/>
    </location>
</feature>